<organism evidence="1 2">
    <name type="scientific">Macrostomum lignano</name>
    <dbReference type="NCBI Taxonomy" id="282301"/>
    <lineage>
        <taxon>Eukaryota</taxon>
        <taxon>Metazoa</taxon>
        <taxon>Spiralia</taxon>
        <taxon>Lophotrochozoa</taxon>
        <taxon>Platyhelminthes</taxon>
        <taxon>Rhabditophora</taxon>
        <taxon>Macrostomorpha</taxon>
        <taxon>Macrostomida</taxon>
        <taxon>Macrostomidae</taxon>
        <taxon>Macrostomum</taxon>
    </lineage>
</organism>
<protein>
    <submittedName>
        <fullName evidence="2">Uncharacterized protein</fullName>
    </submittedName>
</protein>
<name>A0A1I8FJH1_9PLAT</name>
<dbReference type="Proteomes" id="UP000095280">
    <property type="component" value="Unplaced"/>
</dbReference>
<reference evidence="2" key="1">
    <citation type="submission" date="2016-11" db="UniProtKB">
        <authorList>
            <consortium name="WormBaseParasite"/>
        </authorList>
    </citation>
    <scope>IDENTIFICATION</scope>
</reference>
<dbReference type="AlphaFoldDB" id="A0A1I8FJH1"/>
<dbReference type="WBParaSite" id="maker-unitig_35571-snap-gene-0.2-mRNA-1">
    <property type="protein sequence ID" value="maker-unitig_35571-snap-gene-0.2-mRNA-1"/>
    <property type="gene ID" value="maker-unitig_35571-snap-gene-0.2"/>
</dbReference>
<evidence type="ECO:0000313" key="1">
    <source>
        <dbReference type="Proteomes" id="UP000095280"/>
    </source>
</evidence>
<keyword evidence="1" id="KW-1185">Reference proteome</keyword>
<sequence length="219" mass="24724">MLTSSIRRSRLRLLKNVASSEQQAAANHCRGGVCKISQGKPPRLNRLRTRRMLKAVDDTPHQQSLLRIREAELQLLLLRCRCSCSLPSQCARQSGARNRKRAAAEAREQKPSLRFGVSTKPWLKAAEIRSASLTSWQAIGTSRRLARIAAETRINELESRLSETKLARSRTRDYRGGWSRSRLRICQADRSSTLAINCWLKAAALAKRSVELFGKANKF</sequence>
<proteinExistence type="predicted"/>
<evidence type="ECO:0000313" key="2">
    <source>
        <dbReference type="WBParaSite" id="maker-unitig_35571-snap-gene-0.2-mRNA-1"/>
    </source>
</evidence>
<accession>A0A1I8FJH1</accession>